<dbReference type="PRINTS" id="PR01021">
    <property type="entry name" value="OMPADOMAIN"/>
</dbReference>
<dbReference type="CDD" id="cd07185">
    <property type="entry name" value="OmpA_C-like"/>
    <property type="match status" value="1"/>
</dbReference>
<proteinExistence type="predicted"/>
<evidence type="ECO:0000313" key="7">
    <source>
        <dbReference type="Proteomes" id="UP000295334"/>
    </source>
</evidence>
<dbReference type="RefSeq" id="WP_131447041.1">
    <property type="nucleotide sequence ID" value="NZ_SJZI01000004.1"/>
</dbReference>
<dbReference type="GO" id="GO:0009279">
    <property type="term" value="C:cell outer membrane"/>
    <property type="evidence" value="ECO:0007669"/>
    <property type="project" value="UniProtKB-SubCell"/>
</dbReference>
<accession>A0A4R1BMU6</accession>
<gene>
    <name evidence="6" type="ORF">EPD60_03880</name>
</gene>
<dbReference type="Gene3D" id="3.30.1330.60">
    <property type="entry name" value="OmpA-like domain"/>
    <property type="match status" value="1"/>
</dbReference>
<dbReference type="PRINTS" id="PR01023">
    <property type="entry name" value="NAFLGMOTY"/>
</dbReference>
<evidence type="ECO:0000256" key="3">
    <source>
        <dbReference type="ARBA" id="ARBA00023237"/>
    </source>
</evidence>
<dbReference type="PANTHER" id="PTHR30329:SF21">
    <property type="entry name" value="LIPOPROTEIN YIAD-RELATED"/>
    <property type="match status" value="1"/>
</dbReference>
<dbReference type="PROSITE" id="PS51123">
    <property type="entry name" value="OMPA_2"/>
    <property type="match status" value="1"/>
</dbReference>
<dbReference type="InterPro" id="IPR006690">
    <property type="entry name" value="OMPA-like_CS"/>
</dbReference>
<dbReference type="InterPro" id="IPR006665">
    <property type="entry name" value="OmpA-like"/>
</dbReference>
<dbReference type="AlphaFoldDB" id="A0A4R1BMU6"/>
<evidence type="ECO:0000256" key="4">
    <source>
        <dbReference type="PROSITE-ProRule" id="PRU00473"/>
    </source>
</evidence>
<dbReference type="InterPro" id="IPR036737">
    <property type="entry name" value="OmpA-like_sf"/>
</dbReference>
<evidence type="ECO:0000313" key="6">
    <source>
        <dbReference type="EMBL" id="TCJ18648.1"/>
    </source>
</evidence>
<feature type="domain" description="OmpA-like" evidence="5">
    <location>
        <begin position="473"/>
        <end position="588"/>
    </location>
</feature>
<evidence type="ECO:0000256" key="1">
    <source>
        <dbReference type="ARBA" id="ARBA00004442"/>
    </source>
</evidence>
<dbReference type="SUPFAM" id="SSF103088">
    <property type="entry name" value="OmpA-like"/>
    <property type="match status" value="1"/>
</dbReference>
<dbReference type="PANTHER" id="PTHR30329">
    <property type="entry name" value="STATOR ELEMENT OF FLAGELLAR MOTOR COMPLEX"/>
    <property type="match status" value="1"/>
</dbReference>
<evidence type="ECO:0000256" key="2">
    <source>
        <dbReference type="ARBA" id="ARBA00023136"/>
    </source>
</evidence>
<dbReference type="Proteomes" id="UP000295334">
    <property type="component" value="Unassembled WGS sequence"/>
</dbReference>
<dbReference type="Pfam" id="PF00691">
    <property type="entry name" value="OmpA"/>
    <property type="match status" value="1"/>
</dbReference>
<name>A0A4R1BMU6_9BACT</name>
<protein>
    <submittedName>
        <fullName evidence="6">OmpA family protein</fullName>
    </submittedName>
</protein>
<dbReference type="OrthoDB" id="9763897at2"/>
<comment type="caution">
    <text evidence="6">The sequence shown here is derived from an EMBL/GenBank/DDBJ whole genome shotgun (WGS) entry which is preliminary data.</text>
</comment>
<dbReference type="InterPro" id="IPR006664">
    <property type="entry name" value="OMP_bac"/>
</dbReference>
<comment type="subcellular location">
    <subcellularLocation>
        <location evidence="1">Cell outer membrane</location>
    </subcellularLocation>
</comment>
<organism evidence="6 7">
    <name type="scientific">Flaviaesturariibacter flavus</name>
    <dbReference type="NCBI Taxonomy" id="2502780"/>
    <lineage>
        <taxon>Bacteria</taxon>
        <taxon>Pseudomonadati</taxon>
        <taxon>Bacteroidota</taxon>
        <taxon>Chitinophagia</taxon>
        <taxon>Chitinophagales</taxon>
        <taxon>Chitinophagaceae</taxon>
        <taxon>Flaviaestuariibacter</taxon>
    </lineage>
</organism>
<evidence type="ECO:0000259" key="5">
    <source>
        <dbReference type="PROSITE" id="PS51123"/>
    </source>
</evidence>
<reference evidence="6 7" key="1">
    <citation type="submission" date="2019-03" db="EMBL/GenBank/DDBJ databases">
        <authorList>
            <person name="Kim M.K.M."/>
        </authorList>
    </citation>
    <scope>NUCLEOTIDE SEQUENCE [LARGE SCALE GENOMIC DNA]</scope>
    <source>
        <strain evidence="6 7">17J68-12</strain>
    </source>
</reference>
<keyword evidence="7" id="KW-1185">Reference proteome</keyword>
<keyword evidence="2 4" id="KW-0472">Membrane</keyword>
<dbReference type="PROSITE" id="PS01068">
    <property type="entry name" value="OMPA_1"/>
    <property type="match status" value="1"/>
</dbReference>
<keyword evidence="3" id="KW-0998">Cell outer membrane</keyword>
<dbReference type="InterPro" id="IPR050330">
    <property type="entry name" value="Bact_OuterMem_StrucFunc"/>
</dbReference>
<dbReference type="EMBL" id="SJZI01000004">
    <property type="protein sequence ID" value="TCJ18648.1"/>
    <property type="molecule type" value="Genomic_DNA"/>
</dbReference>
<sequence length="588" mass="63432">MSLKLKPAGKLLLIAAIVTAGITGVRWYQSRPHAVGESLVLGTVALPDAAEASLGSNATQLALPSAEPAANGGTAITWERMAWNSQFSGMYANGGPRTTKGSLFDQAHIDVTYLRQDDCNKQMADLVKFAQSYKDDPATPGVLITFMGDGMPAFMTALAKELEPLGPEYQPIILPMAHGKSYGEDQVMGPQSWKQDPKNAIGRSVAGVLRDGDINILLKWAGDNGIRVNPDETTWDRNAINLVAASDFLDAPAKYIAGYTEKRKLVENGRTTGKDTVVGVDGVATWTPGDVNVATKKGGLVTIASTRQYAAQMPNQTIAIKKWAYDHRTDVENMIIALAQAGDQVRSFANAKAFAAKVSAEVYNEQDAAYWLKYYNGVEEKDLQGNKVTLGGSMVFNLSDMANTYGLGEDRVDRYKAVYNTFGTLMAKMYPQLMPTFLPYEKAVDKSFLFSVLSNHPELLQGKALETQYAAAISSEVSSKSYRIAFETGSAAIKPSSFAVLDEIFESAVVAEGLKVGVYGHTDNQGSNELNTILSEKRAAAVKAYLLKKGLKDGRLESKGYGAGKPVADNSTEAGRGQNRRVEIVLGE</sequence>